<dbReference type="Proteomes" id="UP000281192">
    <property type="component" value="Chromosome"/>
</dbReference>
<dbReference type="AlphaFoldDB" id="A0A2N5CRV0"/>
<evidence type="ECO:0000256" key="1">
    <source>
        <dbReference type="SAM" id="MobiDB-lite"/>
    </source>
</evidence>
<dbReference type="KEGG" id="cfh:C1707_09110"/>
<dbReference type="EMBL" id="PJRQ01000030">
    <property type="protein sequence ID" value="PLR12704.1"/>
    <property type="molecule type" value="Genomic_DNA"/>
</dbReference>
<dbReference type="Pfam" id="PF01872">
    <property type="entry name" value="RibD_C"/>
    <property type="match status" value="1"/>
</dbReference>
<protein>
    <submittedName>
        <fullName evidence="4">Dihydrofolate reductase</fullName>
    </submittedName>
</protein>
<reference evidence="4 5" key="1">
    <citation type="submission" date="2017-12" db="EMBL/GenBank/DDBJ databases">
        <title>The genome sequence of Caulobacter flavus CGMCC1 15093.</title>
        <authorList>
            <person name="Gao J."/>
            <person name="Mao X."/>
            <person name="Sun J."/>
        </authorList>
    </citation>
    <scope>NUCLEOTIDE SEQUENCE [LARGE SCALE GENOMIC DNA]</scope>
    <source>
        <strain evidence="4 5">CGMCC1 15093</strain>
    </source>
</reference>
<accession>A0A2N5CRV0</accession>
<name>A0A2N5CRV0_9CAUL</name>
<sequence length="202" mass="21047">MALIRGFIASSLDGRVADAAGGVEWLAPFRKVDPGYGAFIDLVGTVVMGRSTYDQIPSLGMGWPYAGKRGFVVTSRRGDPVQRGVRFWREGLPALVERLRDLDDGDAWVVGGAGLLAAFADQGALDRLSLLIAPVLLGEGTPLFPERSGAPRGLVLRGAASLAMGVVRLDYELPPLKSGRALGRGGAGAASRPPSPPDGAQA</sequence>
<dbReference type="InterPro" id="IPR050765">
    <property type="entry name" value="Riboflavin_Biosynth_HTPR"/>
</dbReference>
<dbReference type="SUPFAM" id="SSF53597">
    <property type="entry name" value="Dihydrofolate reductase-like"/>
    <property type="match status" value="1"/>
</dbReference>
<dbReference type="Gene3D" id="3.40.430.10">
    <property type="entry name" value="Dihydrofolate Reductase, subunit A"/>
    <property type="match status" value="1"/>
</dbReference>
<dbReference type="RefSeq" id="WP_101713769.1">
    <property type="nucleotide sequence ID" value="NZ_CP026100.1"/>
</dbReference>
<dbReference type="PANTHER" id="PTHR38011">
    <property type="entry name" value="DIHYDROFOLATE REDUCTASE FAMILY PROTEIN (AFU_ORTHOLOGUE AFUA_8G06820)"/>
    <property type="match status" value="1"/>
</dbReference>
<organism evidence="4 5">
    <name type="scientific">Caulobacter flavus</name>
    <dbReference type="NCBI Taxonomy" id="1679497"/>
    <lineage>
        <taxon>Bacteria</taxon>
        <taxon>Pseudomonadati</taxon>
        <taxon>Pseudomonadota</taxon>
        <taxon>Alphaproteobacteria</taxon>
        <taxon>Caulobacterales</taxon>
        <taxon>Caulobacteraceae</taxon>
        <taxon>Caulobacter</taxon>
    </lineage>
</organism>
<evidence type="ECO:0000259" key="2">
    <source>
        <dbReference type="Pfam" id="PF01872"/>
    </source>
</evidence>
<evidence type="ECO:0000313" key="6">
    <source>
        <dbReference type="Proteomes" id="UP000281192"/>
    </source>
</evidence>
<feature type="region of interest" description="Disordered" evidence="1">
    <location>
        <begin position="180"/>
        <end position="202"/>
    </location>
</feature>
<dbReference type="InterPro" id="IPR002734">
    <property type="entry name" value="RibDG_C"/>
</dbReference>
<dbReference type="EMBL" id="CP026100">
    <property type="protein sequence ID" value="AYV46407.1"/>
    <property type="molecule type" value="Genomic_DNA"/>
</dbReference>
<dbReference type="PANTHER" id="PTHR38011:SF11">
    <property type="entry name" value="2,5-DIAMINO-6-RIBOSYLAMINO-4(3H)-PYRIMIDINONE 5'-PHOSPHATE REDUCTASE"/>
    <property type="match status" value="1"/>
</dbReference>
<dbReference type="InterPro" id="IPR024072">
    <property type="entry name" value="DHFR-like_dom_sf"/>
</dbReference>
<dbReference type="OrthoDB" id="9782335at2"/>
<keyword evidence="6" id="KW-1185">Reference proteome</keyword>
<reference evidence="3 6" key="2">
    <citation type="submission" date="2018-01" db="EMBL/GenBank/DDBJ databases">
        <title>Complete genome sequence of Caulobacter flavus RHGG3.</title>
        <authorList>
            <person name="Yang E."/>
        </authorList>
    </citation>
    <scope>NUCLEOTIDE SEQUENCE [LARGE SCALE GENOMIC DNA]</scope>
    <source>
        <strain evidence="3 6">RHGG3</strain>
    </source>
</reference>
<feature type="domain" description="Bacterial bifunctional deaminase-reductase C-terminal" evidence="2">
    <location>
        <begin position="8"/>
        <end position="146"/>
    </location>
</feature>
<dbReference type="GO" id="GO:0008703">
    <property type="term" value="F:5-amino-6-(5-phosphoribosylamino)uracil reductase activity"/>
    <property type="evidence" value="ECO:0007669"/>
    <property type="project" value="InterPro"/>
</dbReference>
<evidence type="ECO:0000313" key="3">
    <source>
        <dbReference type="EMBL" id="AYV46407.1"/>
    </source>
</evidence>
<dbReference type="GO" id="GO:0009231">
    <property type="term" value="P:riboflavin biosynthetic process"/>
    <property type="evidence" value="ECO:0007669"/>
    <property type="project" value="InterPro"/>
</dbReference>
<feature type="compositionally biased region" description="Pro residues" evidence="1">
    <location>
        <begin position="193"/>
        <end position="202"/>
    </location>
</feature>
<evidence type="ECO:0000313" key="5">
    <source>
        <dbReference type="Proteomes" id="UP000234483"/>
    </source>
</evidence>
<proteinExistence type="predicted"/>
<gene>
    <name evidence="3" type="ORF">C1707_09110</name>
    <name evidence="4" type="ORF">CFHF_14795</name>
</gene>
<evidence type="ECO:0000313" key="4">
    <source>
        <dbReference type="EMBL" id="PLR12704.1"/>
    </source>
</evidence>
<dbReference type="Proteomes" id="UP000234483">
    <property type="component" value="Unassembled WGS sequence"/>
</dbReference>